<feature type="compositionally biased region" description="Basic and acidic residues" evidence="1">
    <location>
        <begin position="208"/>
        <end position="217"/>
    </location>
</feature>
<dbReference type="PANTHER" id="PTHR39463:SF1">
    <property type="entry name" value="MEDUSA"/>
    <property type="match status" value="1"/>
</dbReference>
<organism evidence="3 4">
    <name type="scientific">Postia placenta MAD-698-R-SB12</name>
    <dbReference type="NCBI Taxonomy" id="670580"/>
    <lineage>
        <taxon>Eukaryota</taxon>
        <taxon>Fungi</taxon>
        <taxon>Dikarya</taxon>
        <taxon>Basidiomycota</taxon>
        <taxon>Agaricomycotina</taxon>
        <taxon>Agaricomycetes</taxon>
        <taxon>Polyporales</taxon>
        <taxon>Adustoporiaceae</taxon>
        <taxon>Rhodonia</taxon>
    </lineage>
</organism>
<accession>A0A1X6NDD9</accession>
<dbReference type="Pfam" id="PF23305">
    <property type="entry name" value="DUF7082"/>
    <property type="match status" value="1"/>
</dbReference>
<proteinExistence type="predicted"/>
<feature type="compositionally biased region" description="Polar residues" evidence="1">
    <location>
        <begin position="1"/>
        <end position="10"/>
    </location>
</feature>
<evidence type="ECO:0000313" key="4">
    <source>
        <dbReference type="Proteomes" id="UP000194127"/>
    </source>
</evidence>
<feature type="region of interest" description="Disordered" evidence="1">
    <location>
        <begin position="184"/>
        <end position="223"/>
    </location>
</feature>
<reference evidence="3 4" key="1">
    <citation type="submission" date="2017-04" db="EMBL/GenBank/DDBJ databases">
        <title>Genome Sequence of the Model Brown-Rot Fungus Postia placenta SB12.</title>
        <authorList>
            <consortium name="DOE Joint Genome Institute"/>
            <person name="Gaskell J."/>
            <person name="Kersten P."/>
            <person name="Larrondo L.F."/>
            <person name="Canessa P."/>
            <person name="Martinez D."/>
            <person name="Hibbett D."/>
            <person name="Schmoll M."/>
            <person name="Kubicek C.P."/>
            <person name="Martinez A.T."/>
            <person name="Yadav J."/>
            <person name="Master E."/>
            <person name="Magnuson J.K."/>
            <person name="James T."/>
            <person name="Yaver D."/>
            <person name="Berka R."/>
            <person name="Labutti K."/>
            <person name="Lipzen A."/>
            <person name="Aerts A."/>
            <person name="Barry K."/>
            <person name="Henrissat B."/>
            <person name="Blanchette R."/>
            <person name="Grigoriev I."/>
            <person name="Cullen D."/>
        </authorList>
    </citation>
    <scope>NUCLEOTIDE SEQUENCE [LARGE SCALE GENOMIC DNA]</scope>
    <source>
        <strain evidence="3 4">MAD-698-R-SB12</strain>
    </source>
</reference>
<evidence type="ECO:0000256" key="1">
    <source>
        <dbReference type="SAM" id="MobiDB-lite"/>
    </source>
</evidence>
<sequence length="530" mass="58711">MPTPYKQYTTGRLKPPARTPRDMASTSVCEGLPYVASSRGACRVYSYDPPEGGPGTTISARMTFVMRTAETTYMRLVIGRRALTTAVQQVAEHGRKILQLQASVPLDAFTIHASVVALTVQALNSRDEILDSCTFGAFHYSPPLTSRYSIDAPLGMDSMHSPLMHPTSSYQDVLAARQSLISSQGLGSESHTKMNIRASSPPKRQPRRSNDKGRRDAIPGTTYQLELQTPLESMATGWDEDELAASRRLVRFTWEYVGSKIKAACERVPPGAIYDPRDTVISCIYRADEDACCVTSVDVLLLLERLSGRLFDVDEKNRIRRNLEGLRPRTVSKSRADSRDFFELIMRFPPPRPRNIEKDVKVFNWAVLTKALEKVISRYTVVEPPPKTTHQLAPVKSEAHVVHEPRSASAALAQLLGRSAEISADPQMPTLLHSDAAGYFDMHSVSSAASTPTVATPTASQDLTYRSLAGISHNAREQVGVTMIKHEYYEESVPWDMPGLASDAYPGMNALDPIEFLALREYRTPTDTYS</sequence>
<dbReference type="InterPro" id="IPR055509">
    <property type="entry name" value="DUF7082"/>
</dbReference>
<evidence type="ECO:0000259" key="2">
    <source>
        <dbReference type="Pfam" id="PF23305"/>
    </source>
</evidence>
<evidence type="ECO:0000313" key="3">
    <source>
        <dbReference type="EMBL" id="OSX66649.1"/>
    </source>
</evidence>
<dbReference type="OrthoDB" id="1751210at2759"/>
<dbReference type="PANTHER" id="PTHR39463">
    <property type="entry name" value="MEDUSA"/>
    <property type="match status" value="1"/>
</dbReference>
<dbReference type="EMBL" id="KZ110592">
    <property type="protein sequence ID" value="OSX66649.1"/>
    <property type="molecule type" value="Genomic_DNA"/>
</dbReference>
<name>A0A1X6NDD9_9APHY</name>
<dbReference type="GO" id="GO:0005634">
    <property type="term" value="C:nucleus"/>
    <property type="evidence" value="ECO:0007669"/>
    <property type="project" value="TreeGrafter"/>
</dbReference>
<dbReference type="Proteomes" id="UP000194127">
    <property type="component" value="Unassembled WGS sequence"/>
</dbReference>
<protein>
    <recommendedName>
        <fullName evidence="2">DUF7082 domain-containing protein</fullName>
    </recommendedName>
</protein>
<keyword evidence="4" id="KW-1185">Reference proteome</keyword>
<dbReference type="RefSeq" id="XP_024343443.1">
    <property type="nucleotide sequence ID" value="XM_024478444.1"/>
</dbReference>
<dbReference type="GeneID" id="36323394"/>
<feature type="region of interest" description="Disordered" evidence="1">
    <location>
        <begin position="1"/>
        <end position="24"/>
    </location>
</feature>
<gene>
    <name evidence="3" type="ORF">POSPLADRAFT_1044019</name>
</gene>
<dbReference type="AlphaFoldDB" id="A0A1X6NDD9"/>
<feature type="domain" description="DUF7082" evidence="2">
    <location>
        <begin position="223"/>
        <end position="376"/>
    </location>
</feature>
<dbReference type="STRING" id="670580.A0A1X6NDD9"/>